<keyword evidence="4" id="KW-1185">Reference proteome</keyword>
<dbReference type="AlphaFoldDB" id="A0AAV7GQ10"/>
<feature type="domain" description="Calmodulin binding protein central" evidence="2">
    <location>
        <begin position="335"/>
        <end position="400"/>
    </location>
</feature>
<comment type="caution">
    <text evidence="3">The sequence shown here is derived from an EMBL/GenBank/DDBJ whole genome shotgun (WGS) entry which is preliminary data.</text>
</comment>
<name>A0AAV7GQ10_DENCH</name>
<dbReference type="PANTHER" id="PTHR31713:SF42">
    <property type="entry name" value="PROTEIN SAR DEFICIENT 1"/>
    <property type="match status" value="1"/>
</dbReference>
<dbReference type="GO" id="GO:0005634">
    <property type="term" value="C:nucleus"/>
    <property type="evidence" value="ECO:0007669"/>
    <property type="project" value="TreeGrafter"/>
</dbReference>
<dbReference type="Pfam" id="PF20451">
    <property type="entry name" value="Calmod_bind_M"/>
    <property type="match status" value="1"/>
</dbReference>
<sequence length="455" mass="52594">MTIPDDIFKPPEHKINHRLLAIVFLRLTVRDYWQLDRRLLLMAIPSDNCRKFPAVILHQSPLQPPAKSQLKTVGKPRKSRKKILPLEVNHRFQFPTRQIPVEKNRRKIAETMNFHRVIREVMMAKTIQNLFMAMEPLLRTVVQEELERILVQRTGFIQRPSQAQIQEIEASSLQLIFQKQLSLPIYTGKKIETVDRTPLQVLLIDRKNGLQSPLTLPSPLKLEVVVIDGCFPPEGQENWTGLEFDKHIVKERNGKRPLIIGETNLTMKDNCYCCSIVELIITDNSSWIKSRHFRIGVRVIASSYEGPRIMEAMTERFMVKDHRGETYRKHYPPSLTDEVWRLEKIGKDGTFHKRLAAESIYTVQDFLKLLSVDPSRLRRILGMGMSDRVWEVTVSHARTCTLGQNTYLYRGSQLDLLLSPICELKGIVAQNSTLSPQQLTKSQRVSIDQTIYATS</sequence>
<evidence type="ECO:0000313" key="3">
    <source>
        <dbReference type="EMBL" id="KAH0458335.1"/>
    </source>
</evidence>
<dbReference type="Proteomes" id="UP000775213">
    <property type="component" value="Unassembled WGS sequence"/>
</dbReference>
<dbReference type="InterPro" id="IPR046830">
    <property type="entry name" value="Calmod_bind_M"/>
</dbReference>
<accession>A0AAV7GQ10</accession>
<proteinExistence type="predicted"/>
<dbReference type="GO" id="GO:0005516">
    <property type="term" value="F:calmodulin binding"/>
    <property type="evidence" value="ECO:0007669"/>
    <property type="project" value="InterPro"/>
</dbReference>
<evidence type="ECO:0000259" key="1">
    <source>
        <dbReference type="Pfam" id="PF07887"/>
    </source>
</evidence>
<feature type="domain" description="Calmodulin binding protein-like N-terminal" evidence="1">
    <location>
        <begin position="173"/>
        <end position="322"/>
    </location>
</feature>
<gene>
    <name evidence="3" type="ORF">IEQ34_013650</name>
</gene>
<dbReference type="InterPro" id="IPR046831">
    <property type="entry name" value="Calmodulin_bind_N"/>
</dbReference>
<reference evidence="3 4" key="1">
    <citation type="journal article" date="2021" name="Hortic Res">
        <title>Chromosome-scale assembly of the Dendrobium chrysotoxum genome enhances the understanding of orchid evolution.</title>
        <authorList>
            <person name="Zhang Y."/>
            <person name="Zhang G.Q."/>
            <person name="Zhang D."/>
            <person name="Liu X.D."/>
            <person name="Xu X.Y."/>
            <person name="Sun W.H."/>
            <person name="Yu X."/>
            <person name="Zhu X."/>
            <person name="Wang Z.W."/>
            <person name="Zhao X."/>
            <person name="Zhong W.Y."/>
            <person name="Chen H."/>
            <person name="Yin W.L."/>
            <person name="Huang T."/>
            <person name="Niu S.C."/>
            <person name="Liu Z.J."/>
        </authorList>
    </citation>
    <scope>NUCLEOTIDE SEQUENCE [LARGE SCALE GENOMIC DNA]</scope>
    <source>
        <strain evidence="3">Lindl</strain>
    </source>
</reference>
<dbReference type="GO" id="GO:0080142">
    <property type="term" value="P:regulation of salicylic acid biosynthetic process"/>
    <property type="evidence" value="ECO:0007669"/>
    <property type="project" value="TreeGrafter"/>
</dbReference>
<protein>
    <submittedName>
        <fullName evidence="3">Uncharacterized protein</fullName>
    </submittedName>
</protein>
<evidence type="ECO:0000259" key="2">
    <source>
        <dbReference type="Pfam" id="PF20451"/>
    </source>
</evidence>
<dbReference type="GO" id="GO:0043565">
    <property type="term" value="F:sequence-specific DNA binding"/>
    <property type="evidence" value="ECO:0007669"/>
    <property type="project" value="TreeGrafter"/>
</dbReference>
<evidence type="ECO:0000313" key="4">
    <source>
        <dbReference type="Proteomes" id="UP000775213"/>
    </source>
</evidence>
<dbReference type="PANTHER" id="PTHR31713">
    <property type="entry name" value="OS02G0177800 PROTEIN"/>
    <property type="match status" value="1"/>
</dbReference>
<dbReference type="InterPro" id="IPR012416">
    <property type="entry name" value="CBP60"/>
</dbReference>
<organism evidence="3 4">
    <name type="scientific">Dendrobium chrysotoxum</name>
    <name type="common">Orchid</name>
    <dbReference type="NCBI Taxonomy" id="161865"/>
    <lineage>
        <taxon>Eukaryota</taxon>
        <taxon>Viridiplantae</taxon>
        <taxon>Streptophyta</taxon>
        <taxon>Embryophyta</taxon>
        <taxon>Tracheophyta</taxon>
        <taxon>Spermatophyta</taxon>
        <taxon>Magnoliopsida</taxon>
        <taxon>Liliopsida</taxon>
        <taxon>Asparagales</taxon>
        <taxon>Orchidaceae</taxon>
        <taxon>Epidendroideae</taxon>
        <taxon>Malaxideae</taxon>
        <taxon>Dendrobiinae</taxon>
        <taxon>Dendrobium</taxon>
    </lineage>
</organism>
<dbReference type="EMBL" id="JAGFBR010000012">
    <property type="protein sequence ID" value="KAH0458335.1"/>
    <property type="molecule type" value="Genomic_DNA"/>
</dbReference>
<dbReference type="GO" id="GO:0003700">
    <property type="term" value="F:DNA-binding transcription factor activity"/>
    <property type="evidence" value="ECO:0007669"/>
    <property type="project" value="TreeGrafter"/>
</dbReference>
<dbReference type="Pfam" id="PF07887">
    <property type="entry name" value="Calmodulin_bind"/>
    <property type="match status" value="1"/>
</dbReference>